<comment type="caution">
    <text evidence="5">The sequence shown here is derived from an EMBL/GenBank/DDBJ whole genome shotgun (WGS) entry which is preliminary data.</text>
</comment>
<feature type="domain" description="3-hydroxyacyl-CoA dehydrogenase NAD binding" evidence="4">
    <location>
        <begin position="5"/>
        <end position="183"/>
    </location>
</feature>
<dbReference type="GO" id="GO:0006631">
    <property type="term" value="P:fatty acid metabolic process"/>
    <property type="evidence" value="ECO:0007669"/>
    <property type="project" value="InterPro"/>
</dbReference>
<dbReference type="RefSeq" id="WP_147702558.1">
    <property type="nucleotide sequence ID" value="NZ_VDUY01000001.1"/>
</dbReference>
<dbReference type="SUPFAM" id="SSF51735">
    <property type="entry name" value="NAD(P)-binding Rossmann-fold domains"/>
    <property type="match status" value="1"/>
</dbReference>
<dbReference type="OrthoDB" id="9803287at2"/>
<dbReference type="PANTHER" id="PTHR48075:SF1">
    <property type="entry name" value="LAMBDA-CRYSTALLIN HOMOLOG"/>
    <property type="match status" value="1"/>
</dbReference>
<dbReference type="InterPro" id="IPR006176">
    <property type="entry name" value="3-OHacyl-CoA_DH_NAD-bd"/>
</dbReference>
<dbReference type="InterPro" id="IPR006108">
    <property type="entry name" value="3HC_DH_C"/>
</dbReference>
<dbReference type="GO" id="GO:0070403">
    <property type="term" value="F:NAD+ binding"/>
    <property type="evidence" value="ECO:0007669"/>
    <property type="project" value="InterPro"/>
</dbReference>
<dbReference type="Gene3D" id="1.10.1040.10">
    <property type="entry name" value="N-(1-d-carboxylethyl)-l-norvaline Dehydrogenase, domain 2"/>
    <property type="match status" value="1"/>
</dbReference>
<evidence type="ECO:0000256" key="1">
    <source>
        <dbReference type="ARBA" id="ARBA00009463"/>
    </source>
</evidence>
<evidence type="ECO:0000313" key="6">
    <source>
        <dbReference type="Proteomes" id="UP000321548"/>
    </source>
</evidence>
<keyword evidence="6" id="KW-1185">Reference proteome</keyword>
<dbReference type="GO" id="GO:0050104">
    <property type="term" value="F:L-gulonate 3-dehydrogenase activity"/>
    <property type="evidence" value="ECO:0007669"/>
    <property type="project" value="TreeGrafter"/>
</dbReference>
<dbReference type="InterPro" id="IPR008927">
    <property type="entry name" value="6-PGluconate_DH-like_C_sf"/>
</dbReference>
<evidence type="ECO:0000313" key="5">
    <source>
        <dbReference type="EMBL" id="TXL68417.1"/>
    </source>
</evidence>
<name>A0A5C8P5H4_9BURK</name>
<dbReference type="NCBIfam" id="NF004783">
    <property type="entry name" value="PRK06129.1"/>
    <property type="match status" value="1"/>
</dbReference>
<evidence type="ECO:0000256" key="2">
    <source>
        <dbReference type="ARBA" id="ARBA00023002"/>
    </source>
</evidence>
<dbReference type="SUPFAM" id="SSF48179">
    <property type="entry name" value="6-phosphogluconate dehydrogenase C-terminal domain-like"/>
    <property type="match status" value="1"/>
</dbReference>
<feature type="domain" description="3-hydroxyacyl-CoA dehydrogenase C-terminal" evidence="3">
    <location>
        <begin position="187"/>
        <end position="254"/>
    </location>
</feature>
<dbReference type="InterPro" id="IPR006180">
    <property type="entry name" value="3-OHacyl-CoA_DH_CS"/>
</dbReference>
<comment type="similarity">
    <text evidence="1">Belongs to the 3-hydroxyacyl-CoA dehydrogenase family.</text>
</comment>
<evidence type="ECO:0000259" key="3">
    <source>
        <dbReference type="Pfam" id="PF00725"/>
    </source>
</evidence>
<dbReference type="Pfam" id="PF00725">
    <property type="entry name" value="3HCDH"/>
    <property type="match status" value="1"/>
</dbReference>
<dbReference type="EC" id="1.1.1.35" evidence="5"/>
<dbReference type="Gene3D" id="3.40.50.720">
    <property type="entry name" value="NAD(P)-binding Rossmann-like Domain"/>
    <property type="match status" value="1"/>
</dbReference>
<keyword evidence="2 5" id="KW-0560">Oxidoreductase</keyword>
<proteinExistence type="inferred from homology"/>
<organism evidence="5 6">
    <name type="scientific">Zeimonas arvi</name>
    <dbReference type="NCBI Taxonomy" id="2498847"/>
    <lineage>
        <taxon>Bacteria</taxon>
        <taxon>Pseudomonadati</taxon>
        <taxon>Pseudomonadota</taxon>
        <taxon>Betaproteobacteria</taxon>
        <taxon>Burkholderiales</taxon>
        <taxon>Burkholderiaceae</taxon>
        <taxon>Zeimonas</taxon>
    </lineage>
</organism>
<protein>
    <submittedName>
        <fullName evidence="5">3-hydroxyacyl-CoA dehydrogenase</fullName>
        <ecNumber evidence="5">1.1.1.35</ecNumber>
    </submittedName>
</protein>
<dbReference type="EMBL" id="VDUY01000001">
    <property type="protein sequence ID" value="TXL68417.1"/>
    <property type="molecule type" value="Genomic_DNA"/>
</dbReference>
<dbReference type="Proteomes" id="UP000321548">
    <property type="component" value="Unassembled WGS sequence"/>
</dbReference>
<dbReference type="AlphaFoldDB" id="A0A5C8P5H4"/>
<accession>A0A5C8P5H4</accession>
<dbReference type="GO" id="GO:0003857">
    <property type="term" value="F:(3S)-3-hydroxyacyl-CoA dehydrogenase (NAD+) activity"/>
    <property type="evidence" value="ECO:0007669"/>
    <property type="project" value="UniProtKB-EC"/>
</dbReference>
<sequence length="312" mass="34150">MKDETVGIVGAGLIGRAWAIVFARSGFQVRLHDQVPAALDNCLGIIGERLRDLAEFGLIAEPPETILARIRPSPSLAEAVGEAVLVQENVAEKLEVKREIFAELDRLAPPHAVLASSTSWLPASSFTEHVPGRARCLVGHPVNPPYLVPLVEIAPAPWTSPEAVARAREIYAKAGQTPVTLKKEITGFLLNRVQSAVLSEVFALYREGYADAEDLDRVLKDGLALRWSFMGPFETIDLNAPAGLADYAARFGGTYRDVAASAVAFDWDAETVAKADAERRKQLPLEDIEKRSAWRDRRLMALLAHKRSQPES</sequence>
<gene>
    <name evidence="5" type="ORF">FHP08_01655</name>
</gene>
<reference evidence="5 6" key="1">
    <citation type="submission" date="2019-06" db="EMBL/GenBank/DDBJ databases">
        <title>Quisquiliibacterium sp. nov., isolated from a maize field.</title>
        <authorList>
            <person name="Lin S.-Y."/>
            <person name="Tsai C.-F."/>
            <person name="Young C.-C."/>
        </authorList>
    </citation>
    <scope>NUCLEOTIDE SEQUENCE [LARGE SCALE GENOMIC DNA]</scope>
    <source>
        <strain evidence="5 6">CC-CFT501</strain>
    </source>
</reference>
<dbReference type="PANTHER" id="PTHR48075">
    <property type="entry name" value="3-HYDROXYACYL-COA DEHYDROGENASE FAMILY PROTEIN"/>
    <property type="match status" value="1"/>
</dbReference>
<evidence type="ECO:0000259" key="4">
    <source>
        <dbReference type="Pfam" id="PF02737"/>
    </source>
</evidence>
<dbReference type="InterPro" id="IPR036291">
    <property type="entry name" value="NAD(P)-bd_dom_sf"/>
</dbReference>
<dbReference type="Pfam" id="PF02737">
    <property type="entry name" value="3HCDH_N"/>
    <property type="match status" value="1"/>
</dbReference>
<dbReference type="InterPro" id="IPR013328">
    <property type="entry name" value="6PGD_dom2"/>
</dbReference>
<dbReference type="PROSITE" id="PS00067">
    <property type="entry name" value="3HCDH"/>
    <property type="match status" value="1"/>
</dbReference>